<feature type="compositionally biased region" description="Basic and acidic residues" evidence="1">
    <location>
        <begin position="53"/>
        <end position="71"/>
    </location>
</feature>
<evidence type="ECO:0000313" key="3">
    <source>
        <dbReference type="Proteomes" id="UP001217325"/>
    </source>
</evidence>
<dbReference type="RefSeq" id="WP_275232312.1">
    <property type="nucleotide sequence ID" value="NZ_JARDXE010000017.1"/>
</dbReference>
<protein>
    <submittedName>
        <fullName evidence="2">Uncharacterized protein</fullName>
    </submittedName>
</protein>
<comment type="caution">
    <text evidence="2">The sequence shown here is derived from an EMBL/GenBank/DDBJ whole genome shotgun (WGS) entry which is preliminary data.</text>
</comment>
<name>A0AAW6LSY3_RHOSG</name>
<gene>
    <name evidence="2" type="ORF">PXH69_24150</name>
</gene>
<feature type="region of interest" description="Disordered" evidence="1">
    <location>
        <begin position="53"/>
        <end position="76"/>
    </location>
</feature>
<proteinExistence type="predicted"/>
<reference evidence="2" key="1">
    <citation type="submission" date="2023-02" db="EMBL/GenBank/DDBJ databases">
        <title>A novel hydrolase synthesized by Rhodococcus erythropolis HQ is responsible for the detoxification of Zearalenone.</title>
        <authorList>
            <person name="Hu J."/>
            <person name="Xu J."/>
        </authorList>
    </citation>
    <scope>NUCLEOTIDE SEQUENCE</scope>
    <source>
        <strain evidence="2">HQ</strain>
    </source>
</reference>
<evidence type="ECO:0000313" key="2">
    <source>
        <dbReference type="EMBL" id="MDE8648075.1"/>
    </source>
</evidence>
<sequence length="155" mass="17289">MDLHDFFRGKLPWGKLYRLLGELPEGSHYRAAQLLDENIAKKLLARELAQKKLASADDEKNEEKERAEIKARSSAGHSPEISLMMTLCELIQQLNATLIAVNLPKGKKPPRVRPMPRPVSALEVLRAKHEKNKVDSVVGQLLSGGLSFIDTGKDK</sequence>
<dbReference type="EMBL" id="JARDXE010000017">
    <property type="protein sequence ID" value="MDE8648075.1"/>
    <property type="molecule type" value="Genomic_DNA"/>
</dbReference>
<dbReference type="Proteomes" id="UP001217325">
    <property type="component" value="Unassembled WGS sequence"/>
</dbReference>
<evidence type="ECO:0000256" key="1">
    <source>
        <dbReference type="SAM" id="MobiDB-lite"/>
    </source>
</evidence>
<dbReference type="AlphaFoldDB" id="A0AAW6LSY3"/>
<accession>A0AAW6LSY3</accession>
<organism evidence="2 3">
    <name type="scientific">Rhodococcus qingshengii</name>
    <dbReference type="NCBI Taxonomy" id="334542"/>
    <lineage>
        <taxon>Bacteria</taxon>
        <taxon>Bacillati</taxon>
        <taxon>Actinomycetota</taxon>
        <taxon>Actinomycetes</taxon>
        <taxon>Mycobacteriales</taxon>
        <taxon>Nocardiaceae</taxon>
        <taxon>Rhodococcus</taxon>
        <taxon>Rhodococcus erythropolis group</taxon>
    </lineage>
</organism>